<comment type="caution">
    <text evidence="8">The sequence shown here is derived from an EMBL/GenBank/DDBJ whole genome shotgun (WGS) entry which is preliminary data.</text>
</comment>
<keyword evidence="9" id="KW-1185">Reference proteome</keyword>
<evidence type="ECO:0000313" key="8">
    <source>
        <dbReference type="EMBL" id="CAI8012364.1"/>
    </source>
</evidence>
<dbReference type="GO" id="GO:0035082">
    <property type="term" value="P:axoneme assembly"/>
    <property type="evidence" value="ECO:0007669"/>
    <property type="project" value="InterPro"/>
</dbReference>
<dbReference type="Proteomes" id="UP001174909">
    <property type="component" value="Unassembled WGS sequence"/>
</dbReference>
<proteinExistence type="inferred from homology"/>
<evidence type="ECO:0000256" key="7">
    <source>
        <dbReference type="SAM" id="MobiDB-lite"/>
    </source>
</evidence>
<evidence type="ECO:0000256" key="5">
    <source>
        <dbReference type="ARBA" id="ARBA00023273"/>
    </source>
</evidence>
<dbReference type="InterPro" id="IPR026507">
    <property type="entry name" value="PIRC1/2"/>
</dbReference>
<comment type="subcellular location">
    <subcellularLocation>
        <location evidence="1">Cell projection</location>
        <location evidence="1">Cilium</location>
    </subcellularLocation>
    <subcellularLocation>
        <location evidence="2">Cytoplasm</location>
        <location evidence="2">Cytoskeleton</location>
    </subcellularLocation>
</comment>
<dbReference type="PANTHER" id="PTHR20899:SF1">
    <property type="entry name" value="PIERCER OF MICROTUBULE WALL 1 PROTEIN"/>
    <property type="match status" value="1"/>
</dbReference>
<sequence>MSLQNEQNSAPEEEEEDRVPNEGNPVFTPHKSLVETAPAMITSPGTLEDMTRPQHPMYVTTSNAYGQMKPSVQSVPTSFHGRVQKFSEHLSHSGMYRNHSLNTARDHTRV</sequence>
<keyword evidence="4" id="KW-0206">Cytoskeleton</keyword>
<dbReference type="PANTHER" id="PTHR20899">
    <property type="entry name" value="PIERCE HOMOLOG"/>
    <property type="match status" value="1"/>
</dbReference>
<feature type="compositionally biased region" description="Polar residues" evidence="7">
    <location>
        <begin position="1"/>
        <end position="10"/>
    </location>
</feature>
<evidence type="ECO:0000256" key="3">
    <source>
        <dbReference type="ARBA" id="ARBA00022490"/>
    </source>
</evidence>
<reference evidence="8" key="1">
    <citation type="submission" date="2023-03" db="EMBL/GenBank/DDBJ databases">
        <authorList>
            <person name="Steffen K."/>
            <person name="Cardenas P."/>
        </authorList>
    </citation>
    <scope>NUCLEOTIDE SEQUENCE</scope>
</reference>
<dbReference type="GO" id="GO:0005879">
    <property type="term" value="C:axonemal microtubule"/>
    <property type="evidence" value="ECO:0007669"/>
    <property type="project" value="InterPro"/>
</dbReference>
<evidence type="ECO:0000313" key="9">
    <source>
        <dbReference type="Proteomes" id="UP001174909"/>
    </source>
</evidence>
<evidence type="ECO:0000256" key="1">
    <source>
        <dbReference type="ARBA" id="ARBA00004138"/>
    </source>
</evidence>
<feature type="region of interest" description="Disordered" evidence="7">
    <location>
        <begin position="90"/>
        <end position="110"/>
    </location>
</feature>
<evidence type="ECO:0000256" key="2">
    <source>
        <dbReference type="ARBA" id="ARBA00004245"/>
    </source>
</evidence>
<feature type="region of interest" description="Disordered" evidence="7">
    <location>
        <begin position="1"/>
        <end position="54"/>
    </location>
</feature>
<name>A0AA35RJN4_GEOBA</name>
<keyword evidence="5" id="KW-0966">Cell projection</keyword>
<comment type="similarity">
    <text evidence="6">Belongs to the PIERCE1 family.</text>
</comment>
<keyword evidence="3" id="KW-0963">Cytoplasm</keyword>
<dbReference type="EMBL" id="CASHTH010001177">
    <property type="protein sequence ID" value="CAI8012364.1"/>
    <property type="molecule type" value="Genomic_DNA"/>
</dbReference>
<organism evidence="8 9">
    <name type="scientific">Geodia barretti</name>
    <name type="common">Barrett's horny sponge</name>
    <dbReference type="NCBI Taxonomy" id="519541"/>
    <lineage>
        <taxon>Eukaryota</taxon>
        <taxon>Metazoa</taxon>
        <taxon>Porifera</taxon>
        <taxon>Demospongiae</taxon>
        <taxon>Heteroscleromorpha</taxon>
        <taxon>Tetractinellida</taxon>
        <taxon>Astrophorina</taxon>
        <taxon>Geodiidae</taxon>
        <taxon>Geodia</taxon>
    </lineage>
</organism>
<gene>
    <name evidence="8" type="ORF">GBAR_LOCUS7927</name>
</gene>
<evidence type="ECO:0000256" key="6">
    <source>
        <dbReference type="ARBA" id="ARBA00038014"/>
    </source>
</evidence>
<dbReference type="AlphaFoldDB" id="A0AA35RJN4"/>
<protein>
    <submittedName>
        <fullName evidence="8">UPF0691 protein C9orf116 homolog</fullName>
    </submittedName>
</protein>
<evidence type="ECO:0000256" key="4">
    <source>
        <dbReference type="ARBA" id="ARBA00023212"/>
    </source>
</evidence>
<dbReference type="Pfam" id="PF14892">
    <property type="entry name" value="PIRC1_2"/>
    <property type="match status" value="1"/>
</dbReference>
<accession>A0AA35RJN4</accession>